<dbReference type="Gene3D" id="2.40.10.10">
    <property type="entry name" value="Trypsin-like serine proteases"/>
    <property type="match status" value="2"/>
</dbReference>
<dbReference type="EMBL" id="BOPH01000105">
    <property type="protein sequence ID" value="GIJ72888.1"/>
    <property type="molecule type" value="Genomic_DNA"/>
</dbReference>
<keyword evidence="2" id="KW-0677">Repeat</keyword>
<dbReference type="CDD" id="cd00200">
    <property type="entry name" value="WD40"/>
    <property type="match status" value="3"/>
</dbReference>
<feature type="repeat" description="WD" evidence="3">
    <location>
        <begin position="927"/>
        <end position="968"/>
    </location>
</feature>
<feature type="domain" description="Novel STAND NTPase 1" evidence="4">
    <location>
        <begin position="207"/>
        <end position="622"/>
    </location>
</feature>
<dbReference type="InterPro" id="IPR001680">
    <property type="entry name" value="WD40_rpt"/>
</dbReference>
<dbReference type="InterPro" id="IPR020472">
    <property type="entry name" value="WD40_PAC1"/>
</dbReference>
<feature type="repeat" description="WD" evidence="3">
    <location>
        <begin position="795"/>
        <end position="836"/>
    </location>
</feature>
<name>A0A8J4A152_9ACTN</name>
<feature type="repeat" description="WD" evidence="3">
    <location>
        <begin position="969"/>
        <end position="1010"/>
    </location>
</feature>
<evidence type="ECO:0000256" key="3">
    <source>
        <dbReference type="PROSITE-ProRule" id="PRU00221"/>
    </source>
</evidence>
<feature type="repeat" description="WD" evidence="3">
    <location>
        <begin position="1053"/>
        <end position="1094"/>
    </location>
</feature>
<dbReference type="Proteomes" id="UP000635606">
    <property type="component" value="Unassembled WGS sequence"/>
</dbReference>
<dbReference type="InterPro" id="IPR009003">
    <property type="entry name" value="Peptidase_S1_PA"/>
</dbReference>
<dbReference type="PROSITE" id="PS00678">
    <property type="entry name" value="WD_REPEATS_1"/>
    <property type="match status" value="7"/>
</dbReference>
<feature type="repeat" description="WD" evidence="3">
    <location>
        <begin position="1221"/>
        <end position="1262"/>
    </location>
</feature>
<feature type="repeat" description="WD" evidence="3">
    <location>
        <begin position="1308"/>
        <end position="1349"/>
    </location>
</feature>
<gene>
    <name evidence="5" type="ORF">Voc01_078050</name>
</gene>
<dbReference type="PROSITE" id="PS50082">
    <property type="entry name" value="WD_REPEATS_2"/>
    <property type="match status" value="15"/>
</dbReference>
<dbReference type="InterPro" id="IPR019775">
    <property type="entry name" value="WD40_repeat_CS"/>
</dbReference>
<accession>A0A8J4A152</accession>
<feature type="repeat" description="WD" evidence="3">
    <location>
        <begin position="1179"/>
        <end position="1216"/>
    </location>
</feature>
<dbReference type="Gene3D" id="2.130.10.10">
    <property type="entry name" value="YVTN repeat-like/Quinoprotein amine dehydrogenase"/>
    <property type="match status" value="5"/>
</dbReference>
<dbReference type="Pfam" id="PF00400">
    <property type="entry name" value="WD40"/>
    <property type="match status" value="14"/>
</dbReference>
<dbReference type="InterPro" id="IPR036322">
    <property type="entry name" value="WD40_repeat_dom_sf"/>
</dbReference>
<evidence type="ECO:0000256" key="2">
    <source>
        <dbReference type="ARBA" id="ARBA00022737"/>
    </source>
</evidence>
<evidence type="ECO:0000313" key="5">
    <source>
        <dbReference type="EMBL" id="GIJ72888.1"/>
    </source>
</evidence>
<dbReference type="PANTHER" id="PTHR19848:SF8">
    <property type="entry name" value="F-BOX AND WD REPEAT DOMAIN CONTAINING 7"/>
    <property type="match status" value="1"/>
</dbReference>
<sequence length="1467" mass="152348">MAQIVDPNGTVVGAGFLITPDLVATCAHVVVAADAAPGGHVQVRMLRPGHDDGLLPARASVEVDGWRDSSAEDVALLRLERPVTDVPTATLGAAAACRGRSVAAFGFPAQGQPNGQHARATGGDLVPTGTAAGTLLQLHDANDLTVGFSGGPVFDEASGVVVGMLTEIIGADQHLRGTAVAFATRAEVLREVVASLAPGLAHDAPCPYRGLQPFTEEHVRWFHGRDDAIERVIDALRRSRLVVLLGPSGAGKSSLVRAGVLPAVRAGGIAGGAQWIQVVARPGRDLRSELRQAGLPAAAGEQSLAAAVSARLSGRESTQASEAGAMATTAAGLLLVVDQFEELLVQAPAEDRVGASPTGVHGDLLAALDAVPALRLVLIVRDDFYPQLAAQAPALLRRATSGLVNVPATLNRRQLRDIIVRPAEQAGLHVPDALVEQIITDVLAVDPMGPSDHAPVTVLPLVELALEQLWHRRVAGALTSTAYREIGGVTGGMTTWCETVLHGLADAQRRAVRGVLIALVRPADPDFAVPAVRRSVPVEALEELVPDANNVLQALVAARIVTTRTALPTETQPHPGPVAELVHEALIRDWPALREWVATDRLFQDWLDRADQHARRWSRGRSADDLLRGSTLEEGLTWWEQRPLPGPVTELLAASRTARRRSARRVQAVIAALVGLLAVAVVVGSLALWQRQVAVTAQQAAESRQLAAESASLAESQPDLSALLAAEAFEHAATAEAATSLVVAANRGLLRTLRGHSDTVWCLAYRPDGRTLVTGSWDGTARLWDVATGTLLTTYTGHNDRITAVAVAADGRWVATSSDDGTTRLWSAATGETIAIVGAPPSDAAVPHRVNHVTFSPSGDLIATTGDDRAIRLWRVPDGRPAGALTGHLTSTNLVVFSPDGATLMSTSNGSPVYLWDVAGARSIGSLNGHTARVRTAAFGPDGETAVTGSDDGTARLWNLRTGAVIATLVGHGAPVITAAISPNGSLLATGGDDGTARLWNVRTGTAVATLTGHRAPVNTLAFSPDSAVLATGSRDHTVRLWTSSGGRPVAALAGHHGDVTALAFGPDGSTLASAGADHTVRLWTPTAGRPTRTFVGHTGVVSTAAYGTDGRVAVSAGADRTARIWDLTSGRPGPVLTGHTDAVGVVAISPDSRTVATAGSDGTTRLWDVNSGRAGPVLTGHHGAVTGVTFTADGRSVLTAGADGTARLWEATSGRPGPVLAGHTDRIRSLALSPDGRAAVTAGSDGLTRLWRVPGGDLMLTLSGPDGEVTSTAFSPDGRMIATAYLTGAVHVWSIHDGRIILTLHDPSGRGAAPSAVTFSPDSRFLASAGSDGSARLWSLPAGHAAATLTGHTAPLSSAVFSPDGQILATGSADGTVRLWDLETYAEIARFDGASDPNRTVAFSPDSRHVFAAYTSTKLALWPVPVRGLQALAGLCTAVGRQLSREERTLHVPTRRGRAAACRREG</sequence>
<dbReference type="Pfam" id="PF13365">
    <property type="entry name" value="Trypsin_2"/>
    <property type="match status" value="1"/>
</dbReference>
<protein>
    <recommendedName>
        <fullName evidence="4">Novel STAND NTPase 1 domain-containing protein</fullName>
    </recommendedName>
</protein>
<feature type="repeat" description="WD" evidence="3">
    <location>
        <begin position="885"/>
        <end position="926"/>
    </location>
</feature>
<evidence type="ECO:0000256" key="1">
    <source>
        <dbReference type="ARBA" id="ARBA00022574"/>
    </source>
</evidence>
<evidence type="ECO:0000313" key="6">
    <source>
        <dbReference type="Proteomes" id="UP000635606"/>
    </source>
</evidence>
<comment type="caution">
    <text evidence="5">The sequence shown here is derived from an EMBL/GenBank/DDBJ whole genome shotgun (WGS) entry which is preliminary data.</text>
</comment>
<dbReference type="InterPro" id="IPR011047">
    <property type="entry name" value="Quinoprotein_ADH-like_sf"/>
</dbReference>
<dbReference type="SUPFAM" id="SSF52540">
    <property type="entry name" value="P-loop containing nucleoside triphosphate hydrolases"/>
    <property type="match status" value="1"/>
</dbReference>
<feature type="repeat" description="WD" evidence="3">
    <location>
        <begin position="850"/>
        <end position="884"/>
    </location>
</feature>
<dbReference type="Pfam" id="PF20703">
    <property type="entry name" value="nSTAND1"/>
    <property type="match status" value="1"/>
</dbReference>
<proteinExistence type="predicted"/>
<reference evidence="5" key="1">
    <citation type="submission" date="2021-01" db="EMBL/GenBank/DDBJ databases">
        <title>Whole genome shotgun sequence of Virgisporangium ochraceum NBRC 16418.</title>
        <authorList>
            <person name="Komaki H."/>
            <person name="Tamura T."/>
        </authorList>
    </citation>
    <scope>NUCLEOTIDE SEQUENCE</scope>
    <source>
        <strain evidence="5">NBRC 16418</strain>
    </source>
</reference>
<dbReference type="InterPro" id="IPR043504">
    <property type="entry name" value="Peptidase_S1_PA_chymotrypsin"/>
</dbReference>
<feature type="repeat" description="WD" evidence="3">
    <location>
        <begin position="1350"/>
        <end position="1391"/>
    </location>
</feature>
<dbReference type="SUPFAM" id="SSF50494">
    <property type="entry name" value="Trypsin-like serine proteases"/>
    <property type="match status" value="1"/>
</dbReference>
<feature type="repeat" description="WD" evidence="3">
    <location>
        <begin position="1137"/>
        <end position="1178"/>
    </location>
</feature>
<dbReference type="SUPFAM" id="SSF50998">
    <property type="entry name" value="Quinoprotein alcohol dehydrogenase-like"/>
    <property type="match status" value="1"/>
</dbReference>
<dbReference type="PRINTS" id="PR00320">
    <property type="entry name" value="GPROTEINBRPT"/>
</dbReference>
<dbReference type="InterPro" id="IPR049052">
    <property type="entry name" value="nSTAND1"/>
</dbReference>
<evidence type="ECO:0000259" key="4">
    <source>
        <dbReference type="Pfam" id="PF20703"/>
    </source>
</evidence>
<keyword evidence="1 3" id="KW-0853">WD repeat</keyword>
<dbReference type="Gene3D" id="3.40.50.300">
    <property type="entry name" value="P-loop containing nucleotide triphosphate hydrolases"/>
    <property type="match status" value="1"/>
</dbReference>
<dbReference type="InterPro" id="IPR015943">
    <property type="entry name" value="WD40/YVTN_repeat-like_dom_sf"/>
</dbReference>
<dbReference type="PROSITE" id="PS50294">
    <property type="entry name" value="WD_REPEATS_REGION"/>
    <property type="match status" value="15"/>
</dbReference>
<keyword evidence="6" id="KW-1185">Reference proteome</keyword>
<dbReference type="SUPFAM" id="SSF50978">
    <property type="entry name" value="WD40 repeat-like"/>
    <property type="match status" value="2"/>
</dbReference>
<feature type="repeat" description="WD" evidence="3">
    <location>
        <begin position="1263"/>
        <end position="1304"/>
    </location>
</feature>
<dbReference type="InterPro" id="IPR027417">
    <property type="entry name" value="P-loop_NTPase"/>
</dbReference>
<dbReference type="PANTHER" id="PTHR19848">
    <property type="entry name" value="WD40 REPEAT PROTEIN"/>
    <property type="match status" value="1"/>
</dbReference>
<dbReference type="SMART" id="SM00320">
    <property type="entry name" value="WD40"/>
    <property type="match status" value="16"/>
</dbReference>
<feature type="repeat" description="WD" evidence="3">
    <location>
        <begin position="753"/>
        <end position="794"/>
    </location>
</feature>
<organism evidence="5 6">
    <name type="scientific">Virgisporangium ochraceum</name>
    <dbReference type="NCBI Taxonomy" id="65505"/>
    <lineage>
        <taxon>Bacteria</taxon>
        <taxon>Bacillati</taxon>
        <taxon>Actinomycetota</taxon>
        <taxon>Actinomycetes</taxon>
        <taxon>Micromonosporales</taxon>
        <taxon>Micromonosporaceae</taxon>
        <taxon>Virgisporangium</taxon>
    </lineage>
</organism>
<feature type="repeat" description="WD" evidence="3">
    <location>
        <begin position="1011"/>
        <end position="1052"/>
    </location>
</feature>
<feature type="repeat" description="WD" evidence="3">
    <location>
        <begin position="1095"/>
        <end position="1132"/>
    </location>
</feature>